<proteinExistence type="predicted"/>
<sequence>MIKRFLTICMVILLPQIAVFLLKVFLFKEAIDWEYIYLMSVLVGVSAMIIISVHDKRNRVKESKFNYTAKVRSGPIIFLLGIFVVNTTVTVNGLEAEGWVIRIAVLAAITVLTSLRYKFYIEDSTLTYEILLFTIMVYKRGLYPDEVKQVRFIRFGWSKKVPL</sequence>
<evidence type="ECO:0000313" key="2">
    <source>
        <dbReference type="EMBL" id="MDN4494347.1"/>
    </source>
</evidence>
<dbReference type="Proteomes" id="UP001172743">
    <property type="component" value="Unassembled WGS sequence"/>
</dbReference>
<evidence type="ECO:0000313" key="3">
    <source>
        <dbReference type="Proteomes" id="UP001172743"/>
    </source>
</evidence>
<evidence type="ECO:0000256" key="1">
    <source>
        <dbReference type="SAM" id="Phobius"/>
    </source>
</evidence>
<keyword evidence="3" id="KW-1185">Reference proteome</keyword>
<feature type="transmembrane region" description="Helical" evidence="1">
    <location>
        <begin position="33"/>
        <end position="53"/>
    </location>
</feature>
<gene>
    <name evidence="2" type="ORF">QYB95_12410</name>
</gene>
<reference evidence="2" key="1">
    <citation type="submission" date="2023-07" db="EMBL/GenBank/DDBJ databases">
        <title>Ureibacillus sp. isolated from freshwater well.</title>
        <authorList>
            <person name="Kirdat K."/>
            <person name="Bhatt A."/>
            <person name="Teware R."/>
            <person name="Bhavsar Y."/>
            <person name="Yadav A."/>
        </authorList>
    </citation>
    <scope>NUCLEOTIDE SEQUENCE</scope>
    <source>
        <strain evidence="2">BA0131</strain>
    </source>
</reference>
<dbReference type="EMBL" id="JAUHTQ010000009">
    <property type="protein sequence ID" value="MDN4494347.1"/>
    <property type="molecule type" value="Genomic_DNA"/>
</dbReference>
<feature type="transmembrane region" description="Helical" evidence="1">
    <location>
        <begin position="74"/>
        <end position="93"/>
    </location>
</feature>
<feature type="transmembrane region" description="Helical" evidence="1">
    <location>
        <begin position="5"/>
        <end position="27"/>
    </location>
</feature>
<keyword evidence="1" id="KW-0472">Membrane</keyword>
<feature type="transmembrane region" description="Helical" evidence="1">
    <location>
        <begin position="99"/>
        <end position="117"/>
    </location>
</feature>
<keyword evidence="1" id="KW-0812">Transmembrane</keyword>
<keyword evidence="1" id="KW-1133">Transmembrane helix</keyword>
<comment type="caution">
    <text evidence="2">The sequence shown here is derived from an EMBL/GenBank/DDBJ whole genome shotgun (WGS) entry which is preliminary data.</text>
</comment>
<organism evidence="2 3">
    <name type="scientific">Ureibacillus aquaedulcis</name>
    <dbReference type="NCBI Taxonomy" id="3058421"/>
    <lineage>
        <taxon>Bacteria</taxon>
        <taxon>Bacillati</taxon>
        <taxon>Bacillota</taxon>
        <taxon>Bacilli</taxon>
        <taxon>Bacillales</taxon>
        <taxon>Caryophanaceae</taxon>
        <taxon>Ureibacillus</taxon>
    </lineage>
</organism>
<protein>
    <submittedName>
        <fullName evidence="2">Uncharacterized protein</fullName>
    </submittedName>
</protein>
<name>A0ABT8GSG2_9BACL</name>
<accession>A0ABT8GSG2</accession>
<dbReference type="RefSeq" id="WP_301138647.1">
    <property type="nucleotide sequence ID" value="NZ_JAUHTQ010000009.1"/>
</dbReference>